<dbReference type="EMBL" id="JAPDDP010000096">
    <property type="protein sequence ID" value="MDA0185033.1"/>
    <property type="molecule type" value="Genomic_DNA"/>
</dbReference>
<evidence type="ECO:0000256" key="1">
    <source>
        <dbReference type="PIRSR" id="PIRSR600760-2"/>
    </source>
</evidence>
<dbReference type="PANTHER" id="PTHR20854:SF4">
    <property type="entry name" value="INOSITOL-1-MONOPHOSPHATASE-RELATED"/>
    <property type="match status" value="1"/>
</dbReference>
<comment type="cofactor">
    <cofactor evidence="1">
        <name>Mg(2+)</name>
        <dbReference type="ChEBI" id="CHEBI:18420"/>
    </cofactor>
</comment>
<reference evidence="2" key="1">
    <citation type="submission" date="2022-10" db="EMBL/GenBank/DDBJ databases">
        <title>The WGS of Solirubrobacter phytolaccae KCTC 29190.</title>
        <authorList>
            <person name="Jiang Z."/>
        </authorList>
    </citation>
    <scope>NUCLEOTIDE SEQUENCE</scope>
    <source>
        <strain evidence="2">KCTC 29190</strain>
    </source>
</reference>
<dbReference type="GO" id="GO:0007165">
    <property type="term" value="P:signal transduction"/>
    <property type="evidence" value="ECO:0007669"/>
    <property type="project" value="TreeGrafter"/>
</dbReference>
<evidence type="ECO:0008006" key="4">
    <source>
        <dbReference type="Google" id="ProtNLM"/>
    </source>
</evidence>
<feature type="binding site" evidence="1">
    <location>
        <position position="203"/>
    </location>
    <ligand>
        <name>Mg(2+)</name>
        <dbReference type="ChEBI" id="CHEBI:18420"/>
        <label>1</label>
        <note>catalytic</note>
    </ligand>
</feature>
<dbReference type="Gene3D" id="3.40.190.80">
    <property type="match status" value="1"/>
</dbReference>
<organism evidence="2 3">
    <name type="scientific">Solirubrobacter phytolaccae</name>
    <dbReference type="NCBI Taxonomy" id="1404360"/>
    <lineage>
        <taxon>Bacteria</taxon>
        <taxon>Bacillati</taxon>
        <taxon>Actinomycetota</taxon>
        <taxon>Thermoleophilia</taxon>
        <taxon>Solirubrobacterales</taxon>
        <taxon>Solirubrobacteraceae</taxon>
        <taxon>Solirubrobacter</taxon>
    </lineage>
</organism>
<feature type="binding site" evidence="1">
    <location>
        <position position="76"/>
    </location>
    <ligand>
        <name>Mg(2+)</name>
        <dbReference type="ChEBI" id="CHEBI:18420"/>
        <label>1</label>
        <note>catalytic</note>
    </ligand>
</feature>
<dbReference type="GO" id="GO:0008934">
    <property type="term" value="F:inositol monophosphate 1-phosphatase activity"/>
    <property type="evidence" value="ECO:0007669"/>
    <property type="project" value="TreeGrafter"/>
</dbReference>
<comment type="caution">
    <text evidence="2">The sequence shown here is derived from an EMBL/GenBank/DDBJ whole genome shotgun (WGS) entry which is preliminary data.</text>
</comment>
<dbReference type="InterPro" id="IPR000760">
    <property type="entry name" value="Inositol_monophosphatase-like"/>
</dbReference>
<feature type="binding site" evidence="1">
    <location>
        <position position="79"/>
    </location>
    <ligand>
        <name>Mg(2+)</name>
        <dbReference type="ChEBI" id="CHEBI:18420"/>
        <label>1</label>
        <note>catalytic</note>
    </ligand>
</feature>
<evidence type="ECO:0000313" key="2">
    <source>
        <dbReference type="EMBL" id="MDA0185033.1"/>
    </source>
</evidence>
<dbReference type="Pfam" id="PF00459">
    <property type="entry name" value="Inositol_P"/>
    <property type="match status" value="1"/>
</dbReference>
<evidence type="ECO:0000313" key="3">
    <source>
        <dbReference type="Proteomes" id="UP001147653"/>
    </source>
</evidence>
<name>A0A9X3NEF1_9ACTN</name>
<proteinExistence type="predicted"/>
<dbReference type="PRINTS" id="PR00377">
    <property type="entry name" value="IMPHPHTASES"/>
</dbReference>
<dbReference type="Gene3D" id="3.30.540.10">
    <property type="entry name" value="Fructose-1,6-Bisphosphatase, subunit A, domain 1"/>
    <property type="match status" value="1"/>
</dbReference>
<dbReference type="CDD" id="cd01637">
    <property type="entry name" value="IMPase_like"/>
    <property type="match status" value="1"/>
</dbReference>
<gene>
    <name evidence="2" type="ORF">OJ997_32310</name>
</gene>
<feature type="binding site" evidence="1">
    <location>
        <position position="78"/>
    </location>
    <ligand>
        <name>Mg(2+)</name>
        <dbReference type="ChEBI" id="CHEBI:18420"/>
        <label>1</label>
        <note>catalytic</note>
    </ligand>
</feature>
<keyword evidence="3" id="KW-1185">Reference proteome</keyword>
<feature type="binding site" evidence="1">
    <location>
        <position position="60"/>
    </location>
    <ligand>
        <name>Mg(2+)</name>
        <dbReference type="ChEBI" id="CHEBI:18420"/>
        <label>1</label>
        <note>catalytic</note>
    </ligand>
</feature>
<protein>
    <recommendedName>
        <fullName evidence="4">Inositol monophosphatase</fullName>
    </recommendedName>
</protein>
<accession>A0A9X3NEF1</accession>
<sequence length="244" mass="25767">MAVAAVQAATQAATQARNAPLRARAKGVPADLVTDADAQAEHAAATVIRAARPDDAIIGEEGTDDDGRGSRRWYLDGIDGTVAYANRHPGGWCSAVALVDDAGPLATAVEDSVGERYSAARGEGATGNGERLRIRTGRALHEAHVALFLRQDRLVLPGVRERGHRILDEAGLLRHAGPGTLELAWVAAGRLDAWIQPNTDPWDWHPGALLVTEAGGEARVVEGETRWHVAGPSSLVDALVELLT</sequence>
<keyword evidence="1" id="KW-0479">Metal-binding</keyword>
<dbReference type="AlphaFoldDB" id="A0A9X3NEF1"/>
<dbReference type="SUPFAM" id="SSF56655">
    <property type="entry name" value="Carbohydrate phosphatase"/>
    <property type="match status" value="1"/>
</dbReference>
<keyword evidence="1" id="KW-0460">Magnesium</keyword>
<dbReference type="Proteomes" id="UP001147653">
    <property type="component" value="Unassembled WGS sequence"/>
</dbReference>
<dbReference type="GO" id="GO:0046872">
    <property type="term" value="F:metal ion binding"/>
    <property type="evidence" value="ECO:0007669"/>
    <property type="project" value="UniProtKB-KW"/>
</dbReference>
<dbReference type="RefSeq" id="WP_270029541.1">
    <property type="nucleotide sequence ID" value="NZ_JAPDDP010000096.1"/>
</dbReference>
<dbReference type="GO" id="GO:0006020">
    <property type="term" value="P:inositol metabolic process"/>
    <property type="evidence" value="ECO:0007669"/>
    <property type="project" value="TreeGrafter"/>
</dbReference>
<dbReference type="PANTHER" id="PTHR20854">
    <property type="entry name" value="INOSITOL MONOPHOSPHATASE"/>
    <property type="match status" value="1"/>
</dbReference>